<proteinExistence type="predicted"/>
<keyword evidence="4" id="KW-1185">Reference proteome</keyword>
<dbReference type="GO" id="GO:0016787">
    <property type="term" value="F:hydrolase activity"/>
    <property type="evidence" value="ECO:0007669"/>
    <property type="project" value="UniProtKB-KW"/>
</dbReference>
<gene>
    <name evidence="3" type="ORF">WMW72_19110</name>
</gene>
<reference evidence="3 4" key="1">
    <citation type="submission" date="2024-04" db="EMBL/GenBank/DDBJ databases">
        <title>draft genome sequnece of Paenibacillus filicis.</title>
        <authorList>
            <person name="Kim D.-U."/>
        </authorList>
    </citation>
    <scope>NUCLEOTIDE SEQUENCE [LARGE SCALE GENOMIC DNA]</scope>
    <source>
        <strain evidence="3 4">KACC14197</strain>
    </source>
</reference>
<dbReference type="InterPro" id="IPR014756">
    <property type="entry name" value="Ig_E-set"/>
</dbReference>
<comment type="caution">
    <text evidence="3">The sequence shown here is derived from an EMBL/GenBank/DDBJ whole genome shotgun (WGS) entry which is preliminary data.</text>
</comment>
<evidence type="ECO:0000313" key="3">
    <source>
        <dbReference type="EMBL" id="MEK8130018.1"/>
    </source>
</evidence>
<dbReference type="InterPro" id="IPR012334">
    <property type="entry name" value="Pectin_lyas_fold"/>
</dbReference>
<dbReference type="Proteomes" id="UP001469365">
    <property type="component" value="Unassembled WGS sequence"/>
</dbReference>
<dbReference type="Gene3D" id="2.60.40.10">
    <property type="entry name" value="Immunoglobulins"/>
    <property type="match status" value="2"/>
</dbReference>
<dbReference type="InterPro" id="IPR011050">
    <property type="entry name" value="Pectin_lyase_fold/virulence"/>
</dbReference>
<evidence type="ECO:0000259" key="1">
    <source>
        <dbReference type="Pfam" id="PF06452"/>
    </source>
</evidence>
<feature type="domain" description="Rhamnogalacturonase A/B/Epimerase-like pectate lyase" evidence="2">
    <location>
        <begin position="656"/>
        <end position="850"/>
    </location>
</feature>
<dbReference type="SUPFAM" id="SSF49344">
    <property type="entry name" value="CBD9-like"/>
    <property type="match status" value="1"/>
</dbReference>
<accession>A0ABU9DQH5</accession>
<dbReference type="InterPro" id="IPR013783">
    <property type="entry name" value="Ig-like_fold"/>
</dbReference>
<dbReference type="EMBL" id="JBBPCC010000012">
    <property type="protein sequence ID" value="MEK8130018.1"/>
    <property type="molecule type" value="Genomic_DNA"/>
</dbReference>
<dbReference type="InterPro" id="IPR010502">
    <property type="entry name" value="Carb-bd_dom_fam9"/>
</dbReference>
<protein>
    <submittedName>
        <fullName evidence="3">Glycosyl hydrolase family 28-related protein</fullName>
    </submittedName>
</protein>
<feature type="domain" description="Carbohydrate-binding" evidence="1">
    <location>
        <begin position="1161"/>
        <end position="1337"/>
    </location>
</feature>
<evidence type="ECO:0000259" key="2">
    <source>
        <dbReference type="Pfam" id="PF12708"/>
    </source>
</evidence>
<dbReference type="InterPro" id="IPR024535">
    <property type="entry name" value="RHGA/B-epi-like_pectate_lyase"/>
</dbReference>
<dbReference type="Gene3D" id="2.60.40.1190">
    <property type="match status" value="1"/>
</dbReference>
<dbReference type="Pfam" id="PF12708">
    <property type="entry name" value="Pect-lyase_RHGA_epim"/>
    <property type="match status" value="2"/>
</dbReference>
<dbReference type="Pfam" id="PF06452">
    <property type="entry name" value="CBM9_1"/>
    <property type="match status" value="1"/>
</dbReference>
<dbReference type="RefSeq" id="WP_341417145.1">
    <property type="nucleotide sequence ID" value="NZ_JBBPCC010000012.1"/>
</dbReference>
<sequence>MISEQHRFFFYRVRSLAAKWMIMLLFVASLPLYPDNASAAGDEVSVTLGASPVQQGISPRAGDDPDGLRTGTVAGATYWLTNKQAPSPGTSYFYMNVDDAFLNHNTDSDVWVTVEYFDKGNGSIVLQYDADSAPFKDAPLFTYTDTNQWKTYTFKLADAKFANRTNGADFRIGVDGGGAPPNTPDLYVASVKVTKKQRLIIPSDARVIQTQYPTADVVIANYNVADFGARADDGADDTPAFRDALEAARHDGGGVVFVPSGRYTLRGDLTVPTGVTLRGDWINPESAPGVAGTVLEVYADQGAENAPSFLKLEQSSGVTNLSIWYPEQSVSNVTPYPWTIEQLTGDNATVQNVTLVNAYKGIKIGPAWNELHYVKELYGTTLHTGIFLDYTTDIGRLEGVHLSPAYWAKSGLAGAPGEAALTAYMTAHAEGIVMGRSDWEYMSGIHISGYQTGMRITTRTGSLETANAQLYDIHIDNSHVALKIEGVNNYGLLITDSSFKADTGEAPVAIYATQGFNSIVQFNTVTVGGNPKNAVVNEGTGVLSFENSVFENWNYAGGGYAIASDSGSLILGQTQFAKPDHHVLLNRDVLKVNAVNSGYQGSLDLTDHSESADINSHQDEQYRMKTLPANVAVDRAVRPRPASARLFDVTKAPYLADRKGTTDAAAAVRQALTDAAAQGGTVYMPAGIYRINSPITVPSGVELRGSWDVPHHTIGGGSVIFTNHGENNSNGTPLITLEANAGINGLSVYYDQQVYNQIKPYAWTIQGKGHNVYLINTTLVNSYQGVDFGTYDTSGHYIDYVAGSPLKEGIYLGGGAQGGIMRNVQFNPHYYARSTYPNGIPGGGGWEAVWNYQKENLDAFRIGAVKNQTIFNTFVFGSQYGIHFVTEHGQGPEAIVIGHGTDGSKKGACLEGAGEQGLTFINTELVSMSTSDKVYITLAESFKGEATFFNTSMWGGTTRSVDLLSGKLHLQQANFTVVGERGIQALGGELWLYDSYFQQAGTTHIYAGPEIVHIVEAANLFNGDLQLENHAPGKVTGTDIKPLKLKVSASGYDPVHPERLGSVVTLSNLAFAQGAAGKIELVQPADDAGRLVPIRFEGLALGAELSVKLPLIASDTAAFKITLDSGQTYTLKAQVGKSVAAHESDDRRLEAPSIRLSRPDQYFSTGGKWKGESDLSADARVTWTDQALHLNVKVQDDVHDQRYANGDIWQGDSLQLGLDLSRKDGAASQNVNELGFALGNDGSVTKWRWRAPAGRVTGAFDAQAQITRSNGVTTYDLTIPFAQLRGPSSTFQPGDPIGLALLINENDGAGRTGFMEYNQGIGTSKDATSYGDLYLLGKNYADVVEQAAELAVREALEEPNRNMTRLDAARAFVAQLPDGEVKTRLLAQLNPPAAPVITYSDVVPATNSVTATLSATPPVTITNNGGSNSYTFYFNGSFTFEYVDALGRKGTATAAVNNLTSASKAKPGAPMLSDNNGHDTGLADGDYTIAMNMWYGDNGRIYRLYENDKLIDTQILTDRSPGAQQATTSFHGKKNGTYRYYAELVNAFGTTRSAAHTVTVTQASPSVPALSHDNWDGDGNFQVSMNLWWGTNGTTYRLYENGVLIDTQALTSRTPSAQSAVTAITGKSVGTYEYRAELVNEAGSASSSIMKVRVTK</sequence>
<dbReference type="CDD" id="cd09621">
    <property type="entry name" value="CBM9_like_5"/>
    <property type="match status" value="1"/>
</dbReference>
<name>A0ABU9DQH5_9BACL</name>
<dbReference type="SUPFAM" id="SSF81296">
    <property type="entry name" value="E set domains"/>
    <property type="match status" value="2"/>
</dbReference>
<dbReference type="Gene3D" id="2.160.20.10">
    <property type="entry name" value="Single-stranded right-handed beta-helix, Pectin lyase-like"/>
    <property type="match status" value="2"/>
</dbReference>
<evidence type="ECO:0000313" key="4">
    <source>
        <dbReference type="Proteomes" id="UP001469365"/>
    </source>
</evidence>
<feature type="domain" description="Rhamnogalacturonase A/B/Epimerase-like pectate lyase" evidence="2">
    <location>
        <begin position="223"/>
        <end position="390"/>
    </location>
</feature>
<keyword evidence="3" id="KW-0378">Hydrolase</keyword>
<dbReference type="SUPFAM" id="SSF51126">
    <property type="entry name" value="Pectin lyase-like"/>
    <property type="match status" value="2"/>
</dbReference>
<organism evidence="3 4">
    <name type="scientific">Paenibacillus filicis</name>
    <dbReference type="NCBI Taxonomy" id="669464"/>
    <lineage>
        <taxon>Bacteria</taxon>
        <taxon>Bacillati</taxon>
        <taxon>Bacillota</taxon>
        <taxon>Bacilli</taxon>
        <taxon>Bacillales</taxon>
        <taxon>Paenibacillaceae</taxon>
        <taxon>Paenibacillus</taxon>
    </lineage>
</organism>